<organism evidence="1 2">
    <name type="scientific">Pseudocercospora fijiensis (strain CIRAD86)</name>
    <name type="common">Black leaf streak disease fungus</name>
    <name type="synonym">Mycosphaerella fijiensis</name>
    <dbReference type="NCBI Taxonomy" id="383855"/>
    <lineage>
        <taxon>Eukaryota</taxon>
        <taxon>Fungi</taxon>
        <taxon>Dikarya</taxon>
        <taxon>Ascomycota</taxon>
        <taxon>Pezizomycotina</taxon>
        <taxon>Dothideomycetes</taxon>
        <taxon>Dothideomycetidae</taxon>
        <taxon>Mycosphaerellales</taxon>
        <taxon>Mycosphaerellaceae</taxon>
        <taxon>Pseudocercospora</taxon>
    </lineage>
</organism>
<name>M2ZIC2_PSEFD</name>
<reference evidence="1 2" key="1">
    <citation type="journal article" date="2012" name="PLoS Pathog.">
        <title>Diverse lifestyles and strategies of plant pathogenesis encoded in the genomes of eighteen Dothideomycetes fungi.</title>
        <authorList>
            <person name="Ohm R.A."/>
            <person name="Feau N."/>
            <person name="Henrissat B."/>
            <person name="Schoch C.L."/>
            <person name="Horwitz B.A."/>
            <person name="Barry K.W."/>
            <person name="Condon B.J."/>
            <person name="Copeland A.C."/>
            <person name="Dhillon B."/>
            <person name="Glaser F."/>
            <person name="Hesse C.N."/>
            <person name="Kosti I."/>
            <person name="LaButti K."/>
            <person name="Lindquist E.A."/>
            <person name="Lucas S."/>
            <person name="Salamov A.A."/>
            <person name="Bradshaw R.E."/>
            <person name="Ciuffetti L."/>
            <person name="Hamelin R.C."/>
            <person name="Kema G.H.J."/>
            <person name="Lawrence C."/>
            <person name="Scott J.A."/>
            <person name="Spatafora J.W."/>
            <person name="Turgeon B.G."/>
            <person name="de Wit P.J.G.M."/>
            <person name="Zhong S."/>
            <person name="Goodwin S.B."/>
            <person name="Grigoriev I.V."/>
        </authorList>
    </citation>
    <scope>NUCLEOTIDE SEQUENCE [LARGE SCALE GENOMIC DNA]</scope>
    <source>
        <strain evidence="1 2">CIRAD86</strain>
    </source>
</reference>
<accession>M2ZIC2</accession>
<dbReference type="RefSeq" id="XP_007931116.1">
    <property type="nucleotide sequence ID" value="XM_007932925.1"/>
</dbReference>
<dbReference type="KEGG" id="pfj:MYCFIDRAFT_209085"/>
<dbReference type="VEuPathDB" id="FungiDB:MYCFIDRAFT_209085"/>
<dbReference type="Proteomes" id="UP000016932">
    <property type="component" value="Unassembled WGS sequence"/>
</dbReference>
<protein>
    <submittedName>
        <fullName evidence="1">Uncharacterized protein</fullName>
    </submittedName>
</protein>
<proteinExistence type="predicted"/>
<evidence type="ECO:0000313" key="1">
    <source>
        <dbReference type="EMBL" id="EME78854.1"/>
    </source>
</evidence>
<dbReference type="EMBL" id="KB446563">
    <property type="protein sequence ID" value="EME78854.1"/>
    <property type="molecule type" value="Genomic_DNA"/>
</dbReference>
<evidence type="ECO:0000313" key="2">
    <source>
        <dbReference type="Proteomes" id="UP000016932"/>
    </source>
</evidence>
<dbReference type="GeneID" id="19336741"/>
<sequence length="251" mass="27472">MTQDSRPLLSEGCGSRVVHSTVWCGTWVYTHATALPFTETALLATHRLRRPPPTEPTCWALSILSQVKSSSVFSAAKSSVSAVNGSNFITHDRRFGMTFMLSLLAGSWWWAVQASRWPLVIFNQTQCACKSNSSNRTFSLSLSCMLINHLRAAALIEQEKTCGRCGLASKLGRLPICILVQMKLPPTTTHSVSAHPSISNANGSRPKQSTAGMMWIVWANHAPEKSASLLPSPPGHQSRYISLGKKNLRLL</sequence>
<keyword evidence="2" id="KW-1185">Reference proteome</keyword>
<gene>
    <name evidence="1" type="ORF">MYCFIDRAFT_209085</name>
</gene>
<dbReference type="AlphaFoldDB" id="M2ZIC2"/>
<dbReference type="HOGENOM" id="CLU_1107518_0_0_1"/>